<proteinExistence type="inferred from homology"/>
<name>A0A6P8ZLD7_THRPL</name>
<keyword evidence="7 9" id="KW-0503">Monooxygenase</keyword>
<dbReference type="RefSeq" id="XP_034238674.1">
    <property type="nucleotide sequence ID" value="XM_034382783.1"/>
</dbReference>
<evidence type="ECO:0000313" key="10">
    <source>
        <dbReference type="Proteomes" id="UP000515158"/>
    </source>
</evidence>
<dbReference type="InterPro" id="IPR017972">
    <property type="entry name" value="Cyt_P450_CS"/>
</dbReference>
<keyword evidence="5 9" id="KW-0560">Oxidoreductase</keyword>
<evidence type="ECO:0000256" key="4">
    <source>
        <dbReference type="ARBA" id="ARBA00022723"/>
    </source>
</evidence>
<dbReference type="CDD" id="cd11054">
    <property type="entry name" value="CYP24A1-like"/>
    <property type="match status" value="1"/>
</dbReference>
<gene>
    <name evidence="11" type="primary">LOC117643721</name>
</gene>
<dbReference type="GO" id="GO:0016705">
    <property type="term" value="F:oxidoreductase activity, acting on paired donors, with incorporation or reduction of molecular oxygen"/>
    <property type="evidence" value="ECO:0007669"/>
    <property type="project" value="InterPro"/>
</dbReference>
<evidence type="ECO:0000256" key="7">
    <source>
        <dbReference type="ARBA" id="ARBA00023033"/>
    </source>
</evidence>
<dbReference type="OrthoDB" id="3945418at2759"/>
<dbReference type="GO" id="GO:0005506">
    <property type="term" value="F:iron ion binding"/>
    <property type="evidence" value="ECO:0007669"/>
    <property type="project" value="InterPro"/>
</dbReference>
<dbReference type="InterPro" id="IPR050479">
    <property type="entry name" value="CYP11_CYP27_families"/>
</dbReference>
<dbReference type="PRINTS" id="PR00463">
    <property type="entry name" value="EP450I"/>
</dbReference>
<dbReference type="SUPFAM" id="SSF48264">
    <property type="entry name" value="Cytochrome P450"/>
    <property type="match status" value="1"/>
</dbReference>
<feature type="binding site" description="axial binding residue" evidence="8">
    <location>
        <position position="466"/>
    </location>
    <ligand>
        <name>heme</name>
        <dbReference type="ChEBI" id="CHEBI:30413"/>
    </ligand>
    <ligandPart>
        <name>Fe</name>
        <dbReference type="ChEBI" id="CHEBI:18248"/>
    </ligandPart>
</feature>
<evidence type="ECO:0000256" key="2">
    <source>
        <dbReference type="ARBA" id="ARBA00010617"/>
    </source>
</evidence>
<evidence type="ECO:0000256" key="9">
    <source>
        <dbReference type="RuleBase" id="RU000461"/>
    </source>
</evidence>
<comment type="cofactor">
    <cofactor evidence="1 8">
        <name>heme</name>
        <dbReference type="ChEBI" id="CHEBI:30413"/>
    </cofactor>
</comment>
<keyword evidence="4 8" id="KW-0479">Metal-binding</keyword>
<evidence type="ECO:0000256" key="6">
    <source>
        <dbReference type="ARBA" id="ARBA00023004"/>
    </source>
</evidence>
<keyword evidence="6 8" id="KW-0408">Iron</keyword>
<sequence>MIRLGQGKILGALKTAGRSMSTVSTEAGNIGNQTSCTQEYNGLPFGNIPGPKRIPLWGNLWQYKLGIYDWTQYHKVLCQLHEEYGPIVREDLGPYYTVIHVFDPDDARTVYAAEGRSPIIRPLQETVKLYRQKKDKSPGLGNTNGEEWYRLRSAVRHLMLQPREVSQYLPEVDEATNLLIARLKSCMSQHGRVTTLNEEVAKWSQESAGRICFGKSLKCFSQGPEEKELDVIIKSNREMFRLSAVLKFSLPIYKIVPTPLWRRVSELEDILVDYSEKHVNFTVDTINSIVKEGKEIPDRYSFMSHLIASKDLSRKDITVLTLSLFLDGLSTTVPMLLFTLYNLAIHPEVQEKTFEEIKNALPDTSTPLTPKILGNLPYLKAVVKESFRTLPNGTDISRILEQDLNLSGYNIPAGTHVNLNMLVNFQSDKYFPEPEKFLPERWLRGDESQSIHPYVLTPFGHGTRTCAGRRFAEQDIYVFLAKILRNFKLSHSHETALRSVYHTLLFPEGPLHLHFEPRKN</sequence>
<evidence type="ECO:0000256" key="1">
    <source>
        <dbReference type="ARBA" id="ARBA00001971"/>
    </source>
</evidence>
<dbReference type="PANTHER" id="PTHR24279:SF120">
    <property type="entry name" value="CYTOCHROME P450"/>
    <property type="match status" value="1"/>
</dbReference>
<protein>
    <submittedName>
        <fullName evidence="11">Probable cytochrome P450 CYP44</fullName>
    </submittedName>
</protein>
<comment type="similarity">
    <text evidence="2 9">Belongs to the cytochrome P450 family.</text>
</comment>
<dbReference type="Proteomes" id="UP000515158">
    <property type="component" value="Unplaced"/>
</dbReference>
<dbReference type="AlphaFoldDB" id="A0A6P8ZLD7"/>
<organism evidence="11">
    <name type="scientific">Thrips palmi</name>
    <name type="common">Melon thrips</name>
    <dbReference type="NCBI Taxonomy" id="161013"/>
    <lineage>
        <taxon>Eukaryota</taxon>
        <taxon>Metazoa</taxon>
        <taxon>Ecdysozoa</taxon>
        <taxon>Arthropoda</taxon>
        <taxon>Hexapoda</taxon>
        <taxon>Insecta</taxon>
        <taxon>Pterygota</taxon>
        <taxon>Neoptera</taxon>
        <taxon>Paraneoptera</taxon>
        <taxon>Thysanoptera</taxon>
        <taxon>Terebrantia</taxon>
        <taxon>Thripoidea</taxon>
        <taxon>Thripidae</taxon>
        <taxon>Thrips</taxon>
    </lineage>
</organism>
<dbReference type="InterPro" id="IPR036396">
    <property type="entry name" value="Cyt_P450_sf"/>
</dbReference>
<dbReference type="Pfam" id="PF00067">
    <property type="entry name" value="p450"/>
    <property type="match status" value="1"/>
</dbReference>
<dbReference type="InterPro" id="IPR002401">
    <property type="entry name" value="Cyt_P450_E_grp-I"/>
</dbReference>
<dbReference type="KEGG" id="tpal:117643721"/>
<reference evidence="11" key="1">
    <citation type="submission" date="2025-08" db="UniProtKB">
        <authorList>
            <consortium name="RefSeq"/>
        </authorList>
    </citation>
    <scope>IDENTIFICATION</scope>
    <source>
        <tissue evidence="11">Total insect</tissue>
    </source>
</reference>
<dbReference type="PROSITE" id="PS00086">
    <property type="entry name" value="CYTOCHROME_P450"/>
    <property type="match status" value="1"/>
</dbReference>
<dbReference type="Gene3D" id="1.10.630.10">
    <property type="entry name" value="Cytochrome P450"/>
    <property type="match status" value="1"/>
</dbReference>
<evidence type="ECO:0000256" key="3">
    <source>
        <dbReference type="ARBA" id="ARBA00022617"/>
    </source>
</evidence>
<dbReference type="GeneID" id="117643721"/>
<keyword evidence="3 8" id="KW-0349">Heme</keyword>
<dbReference type="InterPro" id="IPR001128">
    <property type="entry name" value="Cyt_P450"/>
</dbReference>
<keyword evidence="10" id="KW-1185">Reference proteome</keyword>
<dbReference type="PANTHER" id="PTHR24279">
    <property type="entry name" value="CYTOCHROME P450"/>
    <property type="match status" value="1"/>
</dbReference>
<dbReference type="FunFam" id="1.10.630.10:FF:000006">
    <property type="entry name" value="Cytochrome P450 302a1, mitochondrial"/>
    <property type="match status" value="1"/>
</dbReference>
<evidence type="ECO:0000256" key="5">
    <source>
        <dbReference type="ARBA" id="ARBA00023002"/>
    </source>
</evidence>
<dbReference type="GO" id="GO:0020037">
    <property type="term" value="F:heme binding"/>
    <property type="evidence" value="ECO:0007669"/>
    <property type="project" value="InterPro"/>
</dbReference>
<dbReference type="InParanoid" id="A0A6P8ZLD7"/>
<evidence type="ECO:0000256" key="8">
    <source>
        <dbReference type="PIRSR" id="PIRSR602401-1"/>
    </source>
</evidence>
<evidence type="ECO:0000313" key="11">
    <source>
        <dbReference type="RefSeq" id="XP_034238674.1"/>
    </source>
</evidence>
<dbReference type="PRINTS" id="PR00385">
    <property type="entry name" value="P450"/>
</dbReference>
<accession>A0A6P8ZLD7</accession>
<dbReference type="GO" id="GO:0004497">
    <property type="term" value="F:monooxygenase activity"/>
    <property type="evidence" value="ECO:0007669"/>
    <property type="project" value="UniProtKB-KW"/>
</dbReference>